<protein>
    <recommendedName>
        <fullName evidence="6">Amino acid permease/ SLC12A domain-containing protein</fullName>
    </recommendedName>
</protein>
<dbReference type="EMBL" id="VCAU01000059">
    <property type="protein sequence ID" value="KAF9887592.1"/>
    <property type="molecule type" value="Genomic_DNA"/>
</dbReference>
<sequence>MTKSSSDVQRTHATIATATHDGGAHPIVDKPIKRSGASTDIAEKGAIIDHSDDSVDDGSTRPAYDETQRRLKPRHIQLIGIGGTIGTALYVQIGKTLIEGGPGSLFIAFSVW</sequence>
<dbReference type="PANTHER" id="PTHR43341">
    <property type="entry name" value="AMINO ACID PERMEASE"/>
    <property type="match status" value="1"/>
</dbReference>
<dbReference type="GO" id="GO:0015171">
    <property type="term" value="F:amino acid transmembrane transporter activity"/>
    <property type="evidence" value="ECO:0007669"/>
    <property type="project" value="TreeGrafter"/>
</dbReference>
<feature type="domain" description="Amino acid permease/ SLC12A" evidence="6">
    <location>
        <begin position="75"/>
        <end position="111"/>
    </location>
</feature>
<keyword evidence="8" id="KW-1185">Reference proteome</keyword>
<dbReference type="GO" id="GO:0016020">
    <property type="term" value="C:membrane"/>
    <property type="evidence" value="ECO:0007669"/>
    <property type="project" value="UniProtKB-SubCell"/>
</dbReference>
<accession>A0AAD4GSF3</accession>
<proteinExistence type="predicted"/>
<keyword evidence="3" id="KW-1133">Transmembrane helix</keyword>
<dbReference type="Gene3D" id="1.20.1740.10">
    <property type="entry name" value="Amino acid/polyamine transporter I"/>
    <property type="match status" value="1"/>
</dbReference>
<dbReference type="AlphaFoldDB" id="A0AAD4GSF3"/>
<evidence type="ECO:0000256" key="5">
    <source>
        <dbReference type="SAM" id="MobiDB-lite"/>
    </source>
</evidence>
<evidence type="ECO:0000256" key="2">
    <source>
        <dbReference type="ARBA" id="ARBA00022692"/>
    </source>
</evidence>
<reference evidence="7" key="2">
    <citation type="submission" date="2020-02" db="EMBL/GenBank/DDBJ databases">
        <authorList>
            <person name="Gilchrist C.L.M."/>
            <person name="Chooi Y.-H."/>
        </authorList>
    </citation>
    <scope>NUCLEOTIDE SEQUENCE</scope>
    <source>
        <strain evidence="7">MST-FP2251</strain>
    </source>
</reference>
<gene>
    <name evidence="7" type="ORF">FE257_009805</name>
</gene>
<evidence type="ECO:0000313" key="7">
    <source>
        <dbReference type="EMBL" id="KAF9887592.1"/>
    </source>
</evidence>
<evidence type="ECO:0000313" key="8">
    <source>
        <dbReference type="Proteomes" id="UP001194746"/>
    </source>
</evidence>
<feature type="compositionally biased region" description="Polar residues" evidence="5">
    <location>
        <begin position="1"/>
        <end position="17"/>
    </location>
</feature>
<organism evidence="7 8">
    <name type="scientific">Aspergillus nanangensis</name>
    <dbReference type="NCBI Taxonomy" id="2582783"/>
    <lineage>
        <taxon>Eukaryota</taxon>
        <taxon>Fungi</taxon>
        <taxon>Dikarya</taxon>
        <taxon>Ascomycota</taxon>
        <taxon>Pezizomycotina</taxon>
        <taxon>Eurotiomycetes</taxon>
        <taxon>Eurotiomycetidae</taxon>
        <taxon>Eurotiales</taxon>
        <taxon>Aspergillaceae</taxon>
        <taxon>Aspergillus</taxon>
        <taxon>Aspergillus subgen. Circumdati</taxon>
    </lineage>
</organism>
<dbReference type="PANTHER" id="PTHR43341:SF15">
    <property type="entry name" value="GENERAL AMINO ACID PERMEASE AGP2"/>
    <property type="match status" value="1"/>
</dbReference>
<evidence type="ECO:0000256" key="4">
    <source>
        <dbReference type="ARBA" id="ARBA00023136"/>
    </source>
</evidence>
<dbReference type="InterPro" id="IPR004841">
    <property type="entry name" value="AA-permease/SLC12A_dom"/>
</dbReference>
<dbReference type="Pfam" id="PF00324">
    <property type="entry name" value="AA_permease"/>
    <property type="match status" value="1"/>
</dbReference>
<comment type="subcellular location">
    <subcellularLocation>
        <location evidence="1">Membrane</location>
        <topology evidence="1">Multi-pass membrane protein</topology>
    </subcellularLocation>
</comment>
<name>A0AAD4GSF3_ASPNN</name>
<keyword evidence="2" id="KW-0812">Transmembrane</keyword>
<evidence type="ECO:0000256" key="3">
    <source>
        <dbReference type="ARBA" id="ARBA00022989"/>
    </source>
</evidence>
<comment type="caution">
    <text evidence="7">The sequence shown here is derived from an EMBL/GenBank/DDBJ whole genome shotgun (WGS) entry which is preliminary data.</text>
</comment>
<feature type="region of interest" description="Disordered" evidence="5">
    <location>
        <begin position="1"/>
        <end position="69"/>
    </location>
</feature>
<evidence type="ECO:0000259" key="6">
    <source>
        <dbReference type="Pfam" id="PF00324"/>
    </source>
</evidence>
<dbReference type="InterPro" id="IPR050524">
    <property type="entry name" value="APC_YAT"/>
</dbReference>
<reference evidence="7" key="1">
    <citation type="journal article" date="2019" name="Beilstein J. Org. Chem.">
        <title>Nanangenines: drimane sesquiterpenoids as the dominant metabolite cohort of a novel Australian fungus, Aspergillus nanangensis.</title>
        <authorList>
            <person name="Lacey H.J."/>
            <person name="Gilchrist C.L.M."/>
            <person name="Crombie A."/>
            <person name="Kalaitzis J.A."/>
            <person name="Vuong D."/>
            <person name="Rutledge P.J."/>
            <person name="Turner P."/>
            <person name="Pitt J.I."/>
            <person name="Lacey E."/>
            <person name="Chooi Y.H."/>
            <person name="Piggott A.M."/>
        </authorList>
    </citation>
    <scope>NUCLEOTIDE SEQUENCE</scope>
    <source>
        <strain evidence="7">MST-FP2251</strain>
    </source>
</reference>
<evidence type="ECO:0000256" key="1">
    <source>
        <dbReference type="ARBA" id="ARBA00004141"/>
    </source>
</evidence>
<feature type="compositionally biased region" description="Basic and acidic residues" evidence="5">
    <location>
        <begin position="41"/>
        <end position="53"/>
    </location>
</feature>
<dbReference type="Proteomes" id="UP001194746">
    <property type="component" value="Unassembled WGS sequence"/>
</dbReference>
<keyword evidence="4" id="KW-0472">Membrane</keyword>